<dbReference type="EMBL" id="GGMS01005710">
    <property type="protein sequence ID" value="MBY74913.1"/>
    <property type="molecule type" value="Transcribed_RNA"/>
</dbReference>
<keyword evidence="6" id="KW-0479">Metal-binding</keyword>
<organism evidence="19">
    <name type="scientific">Sipha flava</name>
    <name type="common">yellow sugarcane aphid</name>
    <dbReference type="NCBI Taxonomy" id="143950"/>
    <lineage>
        <taxon>Eukaryota</taxon>
        <taxon>Metazoa</taxon>
        <taxon>Ecdysozoa</taxon>
        <taxon>Arthropoda</taxon>
        <taxon>Hexapoda</taxon>
        <taxon>Insecta</taxon>
        <taxon>Pterygota</taxon>
        <taxon>Neoptera</taxon>
        <taxon>Paraneoptera</taxon>
        <taxon>Hemiptera</taxon>
        <taxon>Sternorrhyncha</taxon>
        <taxon>Aphidomorpha</taxon>
        <taxon>Aphidoidea</taxon>
        <taxon>Aphididae</taxon>
        <taxon>Sipha</taxon>
    </lineage>
</organism>
<evidence type="ECO:0000313" key="20">
    <source>
        <dbReference type="Proteomes" id="UP000694846"/>
    </source>
</evidence>
<dbReference type="GO" id="GO:0008235">
    <property type="term" value="F:metalloexopeptidase activity"/>
    <property type="evidence" value="ECO:0007669"/>
    <property type="project" value="InterPro"/>
</dbReference>
<dbReference type="PANTHER" id="PTHR12147">
    <property type="entry name" value="METALLOPEPTIDASE M28 FAMILY MEMBER"/>
    <property type="match status" value="1"/>
</dbReference>
<dbReference type="FunFam" id="3.40.630.10:FF:000008">
    <property type="entry name" value="Endoplasmic reticulum metallopeptidase 1"/>
    <property type="match status" value="1"/>
</dbReference>
<comment type="cofactor">
    <cofactor evidence="1">
        <name>Zn(2+)</name>
        <dbReference type="ChEBI" id="CHEBI:29105"/>
    </cofactor>
</comment>
<evidence type="ECO:0000256" key="3">
    <source>
        <dbReference type="ARBA" id="ARBA00010918"/>
    </source>
</evidence>
<feature type="transmembrane region" description="Helical" evidence="15">
    <location>
        <begin position="523"/>
        <end position="542"/>
    </location>
</feature>
<dbReference type="Gene3D" id="3.40.630.10">
    <property type="entry name" value="Zn peptidases"/>
    <property type="match status" value="1"/>
</dbReference>
<evidence type="ECO:0000313" key="21">
    <source>
        <dbReference type="RefSeq" id="XP_025423879.1"/>
    </source>
</evidence>
<keyword evidence="5 15" id="KW-0812">Transmembrane</keyword>
<keyword evidence="9" id="KW-0862">Zinc</keyword>
<feature type="transmembrane region" description="Helical" evidence="15">
    <location>
        <begin position="592"/>
        <end position="615"/>
    </location>
</feature>
<feature type="transmembrane region" description="Helical" evidence="15">
    <location>
        <begin position="390"/>
        <end position="412"/>
    </location>
</feature>
<proteinExistence type="inferred from homology"/>
<evidence type="ECO:0000256" key="14">
    <source>
        <dbReference type="ARBA" id="ARBA00078796"/>
    </source>
</evidence>
<comment type="similarity">
    <text evidence="3">Belongs to the peptidase M28 family.</text>
</comment>
<keyword evidence="10 15" id="KW-1133">Transmembrane helix</keyword>
<evidence type="ECO:0000256" key="5">
    <source>
        <dbReference type="ARBA" id="ARBA00022692"/>
    </source>
</evidence>
<keyword evidence="20" id="KW-1185">Reference proteome</keyword>
<evidence type="ECO:0000256" key="6">
    <source>
        <dbReference type="ARBA" id="ARBA00022723"/>
    </source>
</evidence>
<feature type="transmembrane region" description="Helical" evidence="15">
    <location>
        <begin position="465"/>
        <end position="483"/>
    </location>
</feature>
<dbReference type="AlphaFoldDB" id="A0A2S2QB00"/>
<evidence type="ECO:0000256" key="8">
    <source>
        <dbReference type="ARBA" id="ARBA00022824"/>
    </source>
</evidence>
<dbReference type="InterPro" id="IPR045175">
    <property type="entry name" value="M28_fam"/>
</dbReference>
<reference evidence="19" key="1">
    <citation type="submission" date="2018-04" db="EMBL/GenBank/DDBJ databases">
        <title>Transcriptome assembly of Sipha flava.</title>
        <authorList>
            <person name="Scully E.D."/>
            <person name="Geib S.M."/>
            <person name="Palmer N.A."/>
            <person name="Koch K."/>
            <person name="Bradshaw J."/>
            <person name="Heng-Moss T."/>
            <person name="Sarath G."/>
        </authorList>
    </citation>
    <scope>NUCLEOTIDE SEQUENCE</scope>
</reference>
<dbReference type="Proteomes" id="UP000694846">
    <property type="component" value="Unplaced"/>
</dbReference>
<keyword evidence="12 15" id="KW-0472">Membrane</keyword>
<dbReference type="CDD" id="cd03875">
    <property type="entry name" value="M28_Fxna_like"/>
    <property type="match status" value="1"/>
</dbReference>
<protein>
    <recommendedName>
        <fullName evidence="14">FXNA-like protease</fullName>
    </recommendedName>
</protein>
<evidence type="ECO:0000256" key="2">
    <source>
        <dbReference type="ARBA" id="ARBA00004477"/>
    </source>
</evidence>
<feature type="domain" description="Endoplasmic reticulum metallopeptidase 1/1-A TM" evidence="18">
    <location>
        <begin position="427"/>
        <end position="635"/>
    </location>
</feature>
<keyword evidence="13" id="KW-0325">Glycoprotein</keyword>
<evidence type="ECO:0000259" key="17">
    <source>
        <dbReference type="Pfam" id="PF22248"/>
    </source>
</evidence>
<evidence type="ECO:0000259" key="16">
    <source>
        <dbReference type="Pfam" id="PF04389"/>
    </source>
</evidence>
<comment type="subcellular location">
    <subcellularLocation>
        <location evidence="2">Endoplasmic reticulum membrane</location>
        <topology evidence="2">Multi-pass membrane protein</topology>
    </subcellularLocation>
</comment>
<keyword evidence="7" id="KW-0378">Hydrolase</keyword>
<dbReference type="RefSeq" id="XP_025423879.1">
    <property type="nucleotide sequence ID" value="XM_025568094.1"/>
</dbReference>
<feature type="domain" description="Peptidase M28" evidence="16">
    <location>
        <begin position="159"/>
        <end position="352"/>
    </location>
</feature>
<dbReference type="Pfam" id="PF04389">
    <property type="entry name" value="Peptidase_M28"/>
    <property type="match status" value="1"/>
</dbReference>
<gene>
    <name evidence="19" type="primary">ERMP1_0</name>
    <name evidence="21" type="synonym">LOC112693157</name>
    <name evidence="19" type="ORF">g.179633</name>
</gene>
<accession>A0A2S2QB00</accession>
<dbReference type="Pfam" id="PF22248">
    <property type="entry name" value="ERMP1_C"/>
    <property type="match status" value="1"/>
</dbReference>
<evidence type="ECO:0000313" key="19">
    <source>
        <dbReference type="EMBL" id="MBY74913.1"/>
    </source>
</evidence>
<keyword evidence="4" id="KW-0645">Protease</keyword>
<dbReference type="GO" id="GO:0005789">
    <property type="term" value="C:endoplasmic reticulum membrane"/>
    <property type="evidence" value="ECO:0007669"/>
    <property type="project" value="UniProtKB-SubCell"/>
</dbReference>
<evidence type="ECO:0000256" key="12">
    <source>
        <dbReference type="ARBA" id="ARBA00023136"/>
    </source>
</evidence>
<dbReference type="InterPro" id="IPR048024">
    <property type="entry name" value="Fxna-like_M28_dom"/>
</dbReference>
<dbReference type="GO" id="GO:0006508">
    <property type="term" value="P:proteolysis"/>
    <property type="evidence" value="ECO:0007669"/>
    <property type="project" value="UniProtKB-KW"/>
</dbReference>
<evidence type="ECO:0000256" key="4">
    <source>
        <dbReference type="ARBA" id="ARBA00022670"/>
    </source>
</evidence>
<dbReference type="InterPro" id="IPR053974">
    <property type="entry name" value="ERMP1_1-A_TM"/>
</dbReference>
<evidence type="ECO:0000259" key="18">
    <source>
        <dbReference type="Pfam" id="PF22249"/>
    </source>
</evidence>
<feature type="transmembrane region" description="Helical" evidence="15">
    <location>
        <begin position="42"/>
        <end position="63"/>
    </location>
</feature>
<name>A0A2S2QB00_9HEMI</name>
<evidence type="ECO:0000256" key="15">
    <source>
        <dbReference type="SAM" id="Phobius"/>
    </source>
</evidence>
<dbReference type="InterPro" id="IPR007484">
    <property type="entry name" value="Peptidase_M28"/>
</dbReference>
<reference evidence="21" key="2">
    <citation type="submission" date="2025-04" db="UniProtKB">
        <authorList>
            <consortium name="RefSeq"/>
        </authorList>
    </citation>
    <scope>IDENTIFICATION</scope>
    <source>
        <tissue evidence="21">Whole body</tissue>
    </source>
</reference>
<evidence type="ECO:0000256" key="11">
    <source>
        <dbReference type="ARBA" id="ARBA00023049"/>
    </source>
</evidence>
<dbReference type="GO" id="GO:0046872">
    <property type="term" value="F:metal ion binding"/>
    <property type="evidence" value="ECO:0007669"/>
    <property type="project" value="UniProtKB-KW"/>
</dbReference>
<dbReference type="InterPro" id="IPR053973">
    <property type="entry name" value="ERMP1-like_C"/>
</dbReference>
<evidence type="ECO:0000256" key="1">
    <source>
        <dbReference type="ARBA" id="ARBA00001947"/>
    </source>
</evidence>
<keyword evidence="11" id="KW-0482">Metalloprotease</keyword>
<sequence>MELRHRCNRSDNNQQMETFQILQKPSDSDNNESIRNQKCLSAIPTFLVMLIAMIILNVFVYYMDSRLPGIIETNSTNNVFVAKRAMSTLIKLANIGPRPVGSFENENLAFNLFKTEIEHVEKELDNVNDIVVYNQKVTGSFILDMRNWKYLLSYEDLQNVVVKIDPKQGASDAILLNCHFDSVPAGPGVSDNGVNCAVMVELLRVLTKSSELRRPVIFLFNGGEEIILQASHGFVTQHPWSQDAKYVINLDSCGAGGKEIMFQTTERDSYLVDVYARSVPHPHGQVMGQELFQSGVIPSDTDFRIFRDFGNMSGLDLAHYKNGYVYHTEYDNLDQVEPSVLQNTGENLLELVKAMSTRNATTTSKSHRTKYVFFDVLGVYMFSYTELSGAFFNFIIVLVSFFSVFLTLRFVAAGMNRREYTVHLLTSIVSPGCTLVLSVLSCALVAFILDSLGYSMSWYAHKTNLVVYYATASLTTLSVVVFHPKKNRSRTDAELTISAFNGIQFFWTVLLFLSTMAGLRSSYLFMVMVLWPSATNCILGFLGAHRTPGLWIAVYAASLLVPITFVFYLTQLFVSLFVPITGRFGPHVNPDYIVGVLIAMSTYATIGYLSPVFALVKNPRALLVAVGTLALLSAVAIVATPLGFPYSGGAVLPKNQRFDVTLTRRTFYESDGSVRRNDSGYLIVNWDRQSPGSVANSVPEMARAVRTDCAAELLCGMPLVGQLVYHSSWIPHVSARPAADNVAAELPSATNTEVVVTGTGDHRRRRMHFNITGPERINVYVSPYPGTRLTSWSFSGKPEVTTTWQGHDVYVIRHSRAGESDVWRFWLEHESSYGFDENTINVTVAFNWVVHKRLVLVDAFRTFLDSFPRWAHVNHAVASVDAFVY</sequence>
<keyword evidence="8" id="KW-0256">Endoplasmic reticulum</keyword>
<evidence type="ECO:0000256" key="10">
    <source>
        <dbReference type="ARBA" id="ARBA00022989"/>
    </source>
</evidence>
<dbReference type="PANTHER" id="PTHR12147:SF22">
    <property type="entry name" value="ENDOPLASMIC RETICULUM METALLOPEPTIDASE 1"/>
    <property type="match status" value="1"/>
</dbReference>
<evidence type="ECO:0000256" key="7">
    <source>
        <dbReference type="ARBA" id="ARBA00022801"/>
    </source>
</evidence>
<dbReference type="Pfam" id="PF22249">
    <property type="entry name" value="ERMP1-TM"/>
    <property type="match status" value="1"/>
</dbReference>
<evidence type="ECO:0000256" key="13">
    <source>
        <dbReference type="ARBA" id="ARBA00023180"/>
    </source>
</evidence>
<feature type="domain" description="Endoplasmic reticulum metallopeptidase 1-like C-terminal" evidence="17">
    <location>
        <begin position="653"/>
        <end position="883"/>
    </location>
</feature>
<evidence type="ECO:0000256" key="9">
    <source>
        <dbReference type="ARBA" id="ARBA00022833"/>
    </source>
</evidence>
<feature type="transmembrane region" description="Helical" evidence="15">
    <location>
        <begin position="622"/>
        <end position="644"/>
    </location>
</feature>
<feature type="transmembrane region" description="Helical" evidence="15">
    <location>
        <begin position="424"/>
        <end position="449"/>
    </location>
</feature>
<feature type="transmembrane region" description="Helical" evidence="15">
    <location>
        <begin position="495"/>
        <end position="517"/>
    </location>
</feature>
<dbReference type="OrthoDB" id="76293at2759"/>
<dbReference type="SUPFAM" id="SSF53187">
    <property type="entry name" value="Zn-dependent exopeptidases"/>
    <property type="match status" value="1"/>
</dbReference>
<feature type="transmembrane region" description="Helical" evidence="15">
    <location>
        <begin position="554"/>
        <end position="580"/>
    </location>
</feature>